<keyword evidence="3" id="KW-1185">Reference proteome</keyword>
<proteinExistence type="predicted"/>
<organism evidence="2 3">
    <name type="scientific">Plasmodium fragile</name>
    <dbReference type="NCBI Taxonomy" id="5857"/>
    <lineage>
        <taxon>Eukaryota</taxon>
        <taxon>Sar</taxon>
        <taxon>Alveolata</taxon>
        <taxon>Apicomplexa</taxon>
        <taxon>Aconoidasida</taxon>
        <taxon>Haemosporida</taxon>
        <taxon>Plasmodiidae</taxon>
        <taxon>Plasmodium</taxon>
        <taxon>Plasmodium (Plasmodium)</taxon>
    </lineage>
</organism>
<dbReference type="AlphaFoldDB" id="A0A0D9QLV4"/>
<dbReference type="VEuPathDB" id="PlasmoDB:AK88_02518"/>
<name>A0A0D9QLV4_PLAFR</name>
<dbReference type="RefSeq" id="XP_012335566.1">
    <property type="nucleotide sequence ID" value="XM_012480143.1"/>
</dbReference>
<protein>
    <submittedName>
        <fullName evidence="2">Uncharacterized protein</fullName>
    </submittedName>
</protein>
<reference evidence="2 3" key="1">
    <citation type="submission" date="2014-03" db="EMBL/GenBank/DDBJ databases">
        <title>The Genome Sequence of Plasmodium fragile nilgiri.</title>
        <authorList>
            <consortium name="The Broad Institute Genomics Platform"/>
            <consortium name="The Broad Institute Genome Sequencing Center for Infectious Disease"/>
            <person name="Neafsey D."/>
            <person name="Duraisingh M."/>
            <person name="Young S.K."/>
            <person name="Zeng Q."/>
            <person name="Gargeya S."/>
            <person name="Abouelleil A."/>
            <person name="Alvarado L."/>
            <person name="Chapman S.B."/>
            <person name="Gainer-Dewar J."/>
            <person name="Goldberg J."/>
            <person name="Griggs A."/>
            <person name="Gujja S."/>
            <person name="Hansen M."/>
            <person name="Howarth C."/>
            <person name="Imamovic A."/>
            <person name="Larimer J."/>
            <person name="Pearson M."/>
            <person name="Poon T.W."/>
            <person name="Priest M."/>
            <person name="Roberts A."/>
            <person name="Saif S."/>
            <person name="Shea T."/>
            <person name="Sykes S."/>
            <person name="Wortman J."/>
            <person name="Nusbaum C."/>
            <person name="Birren B."/>
        </authorList>
    </citation>
    <scope>NUCLEOTIDE SEQUENCE [LARGE SCALE GENOMIC DNA]</scope>
    <source>
        <strain evidence="3">nilgiri</strain>
    </source>
</reference>
<dbReference type="Proteomes" id="UP000054561">
    <property type="component" value="Unassembled WGS sequence"/>
</dbReference>
<dbReference type="EMBL" id="KQ001669">
    <property type="protein sequence ID" value="KJP87762.1"/>
    <property type="molecule type" value="Genomic_DNA"/>
</dbReference>
<dbReference type="GeneID" id="24267832"/>
<evidence type="ECO:0000313" key="2">
    <source>
        <dbReference type="EMBL" id="KJP87762.1"/>
    </source>
</evidence>
<gene>
    <name evidence="2" type="ORF">AK88_02518</name>
</gene>
<sequence length="75" mass="9157">MRNKAKKQKRSPRKGHWRVALICKHLNQIKHARVPQEILPRKKRRLRSLRKQKYLENRKYLRSKKRQGNGKYAGN</sequence>
<accession>A0A0D9QLV4</accession>
<feature type="compositionally biased region" description="Basic residues" evidence="1">
    <location>
        <begin position="41"/>
        <end position="52"/>
    </location>
</feature>
<evidence type="ECO:0000256" key="1">
    <source>
        <dbReference type="SAM" id="MobiDB-lite"/>
    </source>
</evidence>
<feature type="region of interest" description="Disordered" evidence="1">
    <location>
        <begin position="34"/>
        <end position="75"/>
    </location>
</feature>
<evidence type="ECO:0000313" key="3">
    <source>
        <dbReference type="Proteomes" id="UP000054561"/>
    </source>
</evidence>